<keyword evidence="12 15" id="KW-0238">DNA-binding</keyword>
<dbReference type="STRING" id="67767.A0A0J7KDI7"/>
<dbReference type="AlphaFoldDB" id="A0A0J7KDI7"/>
<keyword evidence="13 15" id="KW-0413">Isomerase</keyword>
<dbReference type="NCBIfam" id="NF004044">
    <property type="entry name" value="PRK05561.1"/>
    <property type="match status" value="1"/>
</dbReference>
<evidence type="ECO:0000256" key="4">
    <source>
        <dbReference type="ARBA" id="ARBA00012895"/>
    </source>
</evidence>
<dbReference type="NCBIfam" id="TIGR01510">
    <property type="entry name" value="coaD_prev_kdtB"/>
    <property type="match status" value="1"/>
</dbReference>
<dbReference type="SUPFAM" id="SSF56719">
    <property type="entry name" value="Type II DNA topoisomerase"/>
    <property type="match status" value="1"/>
</dbReference>
<keyword evidence="6" id="KW-0963">Cytoplasm</keyword>
<dbReference type="Proteomes" id="UP000036403">
    <property type="component" value="Unassembled WGS sequence"/>
</dbReference>
<dbReference type="SMART" id="SM00434">
    <property type="entry name" value="TOP4c"/>
    <property type="match status" value="1"/>
</dbReference>
<dbReference type="InterPro" id="IPR005743">
    <property type="entry name" value="GyrA"/>
</dbReference>
<dbReference type="InterPro" id="IPR001980">
    <property type="entry name" value="PPAT"/>
</dbReference>
<dbReference type="HAMAP" id="MF_00151">
    <property type="entry name" value="PPAT_bact"/>
    <property type="match status" value="1"/>
</dbReference>
<dbReference type="CDD" id="cd02163">
    <property type="entry name" value="PPAT"/>
    <property type="match status" value="1"/>
</dbReference>
<accession>A0A0J7KDI7</accession>
<dbReference type="GO" id="GO:0009330">
    <property type="term" value="C:DNA topoisomerase type II (double strand cut, ATP-hydrolyzing) complex"/>
    <property type="evidence" value="ECO:0007669"/>
    <property type="project" value="TreeGrafter"/>
</dbReference>
<dbReference type="InterPro" id="IPR035516">
    <property type="entry name" value="Gyrase/topoIV_suA_C"/>
</dbReference>
<dbReference type="Gene3D" id="3.40.50.620">
    <property type="entry name" value="HUPs"/>
    <property type="match status" value="1"/>
</dbReference>
<evidence type="ECO:0000313" key="19">
    <source>
        <dbReference type="Proteomes" id="UP000036403"/>
    </source>
</evidence>
<gene>
    <name evidence="18" type="ORF">RF55_11977</name>
</gene>
<dbReference type="EC" id="2.7.7.3" evidence="3"/>
<comment type="similarity">
    <text evidence="2">Belongs to the type II topoisomerase GyrA/ParC subunit family.</text>
</comment>
<feature type="compositionally biased region" description="Basic and acidic residues" evidence="16">
    <location>
        <begin position="931"/>
        <end position="941"/>
    </location>
</feature>
<keyword evidence="9" id="KW-0460">Magnesium</keyword>
<dbReference type="NCBIfam" id="TIGR01063">
    <property type="entry name" value="gyrA"/>
    <property type="match status" value="1"/>
</dbReference>
<proteinExistence type="inferred from homology"/>
<dbReference type="InterPro" id="IPR006691">
    <property type="entry name" value="GyrA/parC_rep"/>
</dbReference>
<dbReference type="Gene3D" id="1.10.268.10">
    <property type="entry name" value="Topoisomerase, domain 3"/>
    <property type="match status" value="1"/>
</dbReference>
<evidence type="ECO:0000256" key="7">
    <source>
        <dbReference type="ARBA" id="ARBA00022741"/>
    </source>
</evidence>
<dbReference type="NCBIfam" id="TIGR00125">
    <property type="entry name" value="cyt_tran_rel"/>
    <property type="match status" value="1"/>
</dbReference>
<dbReference type="CDD" id="cd00187">
    <property type="entry name" value="TOP4c"/>
    <property type="match status" value="1"/>
</dbReference>
<dbReference type="InterPro" id="IPR014729">
    <property type="entry name" value="Rossmann-like_a/b/a_fold"/>
</dbReference>
<dbReference type="InterPro" id="IPR002205">
    <property type="entry name" value="Topo_IIA_dom_A"/>
</dbReference>
<dbReference type="InterPro" id="IPR013758">
    <property type="entry name" value="Topo_IIA_A/C_ab"/>
</dbReference>
<dbReference type="Pfam" id="PF03989">
    <property type="entry name" value="DNA_gyraseA_C"/>
    <property type="match status" value="6"/>
</dbReference>
<evidence type="ECO:0000256" key="13">
    <source>
        <dbReference type="ARBA" id="ARBA00023235"/>
    </source>
</evidence>
<dbReference type="InterPro" id="IPR013760">
    <property type="entry name" value="Topo_IIA-like_dom_sf"/>
</dbReference>
<dbReference type="FunFam" id="3.30.1360.40:FF:000002">
    <property type="entry name" value="DNA gyrase subunit A"/>
    <property type="match status" value="1"/>
</dbReference>
<dbReference type="PANTHER" id="PTHR43493">
    <property type="entry name" value="DNA GYRASE/TOPOISOMERASE SUBUNIT A"/>
    <property type="match status" value="1"/>
</dbReference>
<evidence type="ECO:0000256" key="14">
    <source>
        <dbReference type="ARBA" id="ARBA00029346"/>
    </source>
</evidence>
<name>A0A0J7KDI7_LASNI</name>
<evidence type="ECO:0000256" key="11">
    <source>
        <dbReference type="ARBA" id="ARBA00023029"/>
    </source>
</evidence>
<keyword evidence="10" id="KW-0173">Coenzyme A biosynthesis</keyword>
<dbReference type="InterPro" id="IPR013757">
    <property type="entry name" value="Topo_IIA_A_a_sf"/>
</dbReference>
<feature type="compositionally biased region" description="Basic residues" evidence="16">
    <location>
        <begin position="917"/>
        <end position="930"/>
    </location>
</feature>
<evidence type="ECO:0000256" key="6">
    <source>
        <dbReference type="ARBA" id="ARBA00022490"/>
    </source>
</evidence>
<organism evidence="18 19">
    <name type="scientific">Lasius niger</name>
    <name type="common">Black garden ant</name>
    <dbReference type="NCBI Taxonomy" id="67767"/>
    <lineage>
        <taxon>Eukaryota</taxon>
        <taxon>Metazoa</taxon>
        <taxon>Ecdysozoa</taxon>
        <taxon>Arthropoda</taxon>
        <taxon>Hexapoda</taxon>
        <taxon>Insecta</taxon>
        <taxon>Pterygota</taxon>
        <taxon>Neoptera</taxon>
        <taxon>Endopterygota</taxon>
        <taxon>Hymenoptera</taxon>
        <taxon>Apocrita</taxon>
        <taxon>Aculeata</taxon>
        <taxon>Formicoidea</taxon>
        <taxon>Formicidae</taxon>
        <taxon>Formicinae</taxon>
        <taxon>Lasius</taxon>
        <taxon>Lasius</taxon>
    </lineage>
</organism>
<comment type="catalytic activity">
    <reaction evidence="14">
        <text>(R)-4'-phosphopantetheine + ATP + H(+) = 3'-dephospho-CoA + diphosphate</text>
        <dbReference type="Rhea" id="RHEA:19801"/>
        <dbReference type="ChEBI" id="CHEBI:15378"/>
        <dbReference type="ChEBI" id="CHEBI:30616"/>
        <dbReference type="ChEBI" id="CHEBI:33019"/>
        <dbReference type="ChEBI" id="CHEBI:57328"/>
        <dbReference type="ChEBI" id="CHEBI:61723"/>
        <dbReference type="EC" id="2.7.7.3"/>
    </reaction>
</comment>
<feature type="domain" description="Topo IIA-type catalytic" evidence="17">
    <location>
        <begin position="30"/>
        <end position="519"/>
    </location>
</feature>
<dbReference type="GO" id="GO:0004595">
    <property type="term" value="F:pantetheine-phosphate adenylyltransferase activity"/>
    <property type="evidence" value="ECO:0007669"/>
    <property type="project" value="UniProtKB-EC"/>
</dbReference>
<evidence type="ECO:0000256" key="8">
    <source>
        <dbReference type="ARBA" id="ARBA00022840"/>
    </source>
</evidence>
<evidence type="ECO:0000256" key="5">
    <source>
        <dbReference type="ARBA" id="ARBA00013868"/>
    </source>
</evidence>
<comment type="catalytic activity">
    <reaction evidence="1 15">
        <text>ATP-dependent breakage, passage and rejoining of double-stranded DNA.</text>
        <dbReference type="EC" id="5.6.2.2"/>
    </reaction>
</comment>
<evidence type="ECO:0000256" key="1">
    <source>
        <dbReference type="ARBA" id="ARBA00000185"/>
    </source>
</evidence>
<reference evidence="18 19" key="1">
    <citation type="submission" date="2015-04" db="EMBL/GenBank/DDBJ databases">
        <title>Lasius niger genome sequencing.</title>
        <authorList>
            <person name="Konorov E.A."/>
            <person name="Nikitin M.A."/>
            <person name="Kirill M.V."/>
            <person name="Chang P."/>
        </authorList>
    </citation>
    <scope>NUCLEOTIDE SEQUENCE [LARGE SCALE GENOMIC DNA]</scope>
    <source>
        <tissue evidence="18">Whole</tissue>
    </source>
</reference>
<dbReference type="HAMAP" id="MF_01897">
    <property type="entry name" value="GyrA"/>
    <property type="match status" value="1"/>
</dbReference>
<dbReference type="InterPro" id="IPR004821">
    <property type="entry name" value="Cyt_trans-like"/>
</dbReference>
<protein>
    <recommendedName>
        <fullName evidence="5">Phosphopantetheine adenylyltransferase</fullName>
        <ecNumber evidence="3">2.7.7.3</ecNumber>
        <ecNumber evidence="4">5.6.2.2</ecNumber>
    </recommendedName>
</protein>
<dbReference type="GO" id="GO:0005737">
    <property type="term" value="C:cytoplasm"/>
    <property type="evidence" value="ECO:0007669"/>
    <property type="project" value="TreeGrafter"/>
</dbReference>
<dbReference type="PROSITE" id="PS52040">
    <property type="entry name" value="TOPO_IIA"/>
    <property type="match status" value="1"/>
</dbReference>
<evidence type="ECO:0000256" key="12">
    <source>
        <dbReference type="ARBA" id="ARBA00023125"/>
    </source>
</evidence>
<dbReference type="FunFam" id="3.90.199.10:FF:000001">
    <property type="entry name" value="DNA gyrase subunit A"/>
    <property type="match status" value="1"/>
</dbReference>
<dbReference type="PaxDb" id="67767-A0A0J7KDI7"/>
<dbReference type="Gene3D" id="3.30.1360.40">
    <property type="match status" value="1"/>
</dbReference>
<dbReference type="EC" id="5.6.2.2" evidence="4"/>
<dbReference type="OrthoDB" id="734at2759"/>
<feature type="region of interest" description="Disordered" evidence="16">
    <location>
        <begin position="909"/>
        <end position="945"/>
    </location>
</feature>
<comment type="caution">
    <text evidence="18">The sequence shown here is derived from an EMBL/GenBank/DDBJ whole genome shotgun (WGS) entry which is preliminary data.</text>
</comment>
<dbReference type="GO" id="GO:0015937">
    <property type="term" value="P:coenzyme A biosynthetic process"/>
    <property type="evidence" value="ECO:0007669"/>
    <property type="project" value="UniProtKB-KW"/>
</dbReference>
<evidence type="ECO:0000256" key="10">
    <source>
        <dbReference type="ARBA" id="ARBA00022993"/>
    </source>
</evidence>
<dbReference type="InterPro" id="IPR050220">
    <property type="entry name" value="Type_II_DNA_Topoisomerases"/>
</dbReference>
<dbReference type="GO" id="GO:0006265">
    <property type="term" value="P:DNA topological change"/>
    <property type="evidence" value="ECO:0007669"/>
    <property type="project" value="UniProtKB-UniRule"/>
</dbReference>
<keyword evidence="8" id="KW-0067">ATP-binding</keyword>
<evidence type="ECO:0000256" key="3">
    <source>
        <dbReference type="ARBA" id="ARBA00012392"/>
    </source>
</evidence>
<dbReference type="SUPFAM" id="SSF52374">
    <property type="entry name" value="Nucleotidylyl transferase"/>
    <property type="match status" value="1"/>
</dbReference>
<dbReference type="GO" id="GO:0005524">
    <property type="term" value="F:ATP binding"/>
    <property type="evidence" value="ECO:0007669"/>
    <property type="project" value="UniProtKB-KW"/>
</dbReference>
<evidence type="ECO:0000256" key="2">
    <source>
        <dbReference type="ARBA" id="ARBA00008263"/>
    </source>
</evidence>
<evidence type="ECO:0000256" key="9">
    <source>
        <dbReference type="ARBA" id="ARBA00022842"/>
    </source>
</evidence>
<dbReference type="FunFam" id="1.10.268.10:FF:000001">
    <property type="entry name" value="DNA gyrase subunit A"/>
    <property type="match status" value="1"/>
</dbReference>
<dbReference type="Gene3D" id="3.90.199.10">
    <property type="entry name" value="Topoisomerase II, domain 5"/>
    <property type="match status" value="1"/>
</dbReference>
<dbReference type="GO" id="GO:0003918">
    <property type="term" value="F:DNA topoisomerase type II (double strand cut, ATP-hydrolyzing) activity"/>
    <property type="evidence" value="ECO:0007669"/>
    <property type="project" value="UniProtKB-EC"/>
</dbReference>
<evidence type="ECO:0000313" key="18">
    <source>
        <dbReference type="EMBL" id="KMQ88523.1"/>
    </source>
</evidence>
<keyword evidence="11 15" id="KW-0799">Topoisomerase</keyword>
<dbReference type="GO" id="GO:0005694">
    <property type="term" value="C:chromosome"/>
    <property type="evidence" value="ECO:0007669"/>
    <property type="project" value="InterPro"/>
</dbReference>
<dbReference type="Pfam" id="PF01467">
    <property type="entry name" value="CTP_transf_like"/>
    <property type="match status" value="1"/>
</dbReference>
<dbReference type="SUPFAM" id="SSF101904">
    <property type="entry name" value="GyrA/ParC C-terminal domain-like"/>
    <property type="match status" value="1"/>
</dbReference>
<dbReference type="PRINTS" id="PR01020">
    <property type="entry name" value="LPSBIOSNTHSS"/>
</dbReference>
<evidence type="ECO:0000256" key="16">
    <source>
        <dbReference type="SAM" id="MobiDB-lite"/>
    </source>
</evidence>
<dbReference type="EMBL" id="LBMM01008928">
    <property type="protein sequence ID" value="KMQ88523.1"/>
    <property type="molecule type" value="Genomic_DNA"/>
</dbReference>
<sequence length="1109" mass="123634">MQGIVEIPIEQEMRSSYLDYAMSVIVSRALPDVRDGLKPVHRRILYAMKDSGVTADKPYRKSARVVGEVMGKFHPHGDSAIYDAMVRLAQSWSMRVMLIDGQGNFGSVDGDSPAAMRYTEARLAKSSSWLLDDIDRNTVPFRPNYDDSEQEPEVLPAAYPNLLVNGAEGIAVGMATRIPPHNPVEVIDATLALIDNPEITLEELMQHVLAPDFPTGGIIMGRSGIRKAYATGKGSIPVRARATIEEIRKDRYAIVVTEIPYQVNKAVLQEKIGELVKDKILEGISDIRDESSRQGMRLVIELKRDATGEVVLNQLFRHTQLQSSFPVNMVALDGGTPRIFGLREVLEAFVKFREEVIQRRARFDLGKARDRGHLLIGLALAIANIDRVIAIIRNAPNPVEARSLLMSQDFPAADVESLLELVDDENNKIVDGHVRLTEVQARGILELRLHRLTGLERDKIVGELDEIAAQIREFLLILRNREHRLSIMREELANVRNALNYKRATEISDSLGDESDESLIEPEDMLVTITGEGFLKRTPLEEFRLQNRGGRGKTAAGRRGDDVIIQSFEAHTHQWVLFFTNAGQVYQMKVWRLPEASPTSKGRAMVNLLPGLGESEQITAVLPLPQDEELWEDLHLVFATAGGNVRRNKLSDFSNIRSTGIIAMKLDEGDSLIGVRTCHPNEDLFLATKNGRAIRFQITDSNLRVFAGRNSTGVRGIRLDAGDRVVSLAVLPHPELKDNDERLSYLKEASARRRELSGNIEAEIEDVVEQDEDDAVSERLEALSPERFEELLPDERWLLIVTDQGFGRRSSSFDYSTKGRGGKGVQNMSLQNKARGKAVVATFPVSAGGDAMMVTDTGRLIRMPVDQVSIMSRMASGVRLFNVDEGETVIAAFAIEKGEEAEECLKSEIFPSSKTNQKGKKKSTSRSKRRRIEERGEERLTSMHPKRRFYPGTFDPVTFGHLDIIERASILFDRLIIGVATNDGKHPFLGLEERIALVRDGIEKFQMKDRISVIGFSDLLVQAMQRENAGTVIRGLRCAGDFDFETQLSAAIKRLAPEIETVFLLASEEQRATSSRIVKEISRLGGDVSPFTTDKAKEALLMGESHLSA</sequence>
<dbReference type="Gene3D" id="2.120.10.90">
    <property type="entry name" value="DNA gyrase/topoisomerase IV, subunit A, C-terminal"/>
    <property type="match status" value="1"/>
</dbReference>
<dbReference type="GO" id="GO:0003677">
    <property type="term" value="F:DNA binding"/>
    <property type="evidence" value="ECO:0007669"/>
    <property type="project" value="UniProtKB-UniRule"/>
</dbReference>
<dbReference type="PANTHER" id="PTHR43493:SF5">
    <property type="entry name" value="DNA GYRASE SUBUNIT A, CHLOROPLASTIC_MITOCHONDRIAL"/>
    <property type="match status" value="1"/>
</dbReference>
<keyword evidence="19" id="KW-1185">Reference proteome</keyword>
<evidence type="ECO:0000259" key="17">
    <source>
        <dbReference type="PROSITE" id="PS52040"/>
    </source>
</evidence>
<feature type="active site" description="O-(5'-phospho-DNA)-tyrosine intermediate" evidence="15">
    <location>
        <position position="118"/>
    </location>
</feature>
<evidence type="ECO:0000256" key="15">
    <source>
        <dbReference type="PROSITE-ProRule" id="PRU01384"/>
    </source>
</evidence>
<dbReference type="NCBIfam" id="NF004043">
    <property type="entry name" value="PRK05560.1"/>
    <property type="match status" value="1"/>
</dbReference>
<dbReference type="Pfam" id="PF00521">
    <property type="entry name" value="DNA_topoisoIV"/>
    <property type="match status" value="1"/>
</dbReference>
<keyword evidence="7" id="KW-0547">Nucleotide-binding</keyword>